<reference evidence="2" key="1">
    <citation type="submission" date="2016-10" db="EMBL/GenBank/DDBJ databases">
        <authorList>
            <person name="Varghese N."/>
            <person name="Submissions S."/>
        </authorList>
    </citation>
    <scope>NUCLEOTIDE SEQUENCE [LARGE SCALE GENOMIC DNA]</scope>
    <source>
        <strain evidence="2">Nm10</strain>
    </source>
</reference>
<name>A0A1H2G3C8_9PROT</name>
<dbReference type="EMBL" id="FNLN01000027">
    <property type="protein sequence ID" value="SDU14065.1"/>
    <property type="molecule type" value="Genomic_DNA"/>
</dbReference>
<accession>A0A1H2G3C8</accession>
<dbReference type="KEGG" id="nur:ATY38_13600"/>
<keyword evidence="2" id="KW-1185">Reference proteome</keyword>
<gene>
    <name evidence="1" type="ORF">SAMN05216406_12742</name>
</gene>
<sequence>MALTNPQEIIEFASAISRCADSIHARLLSAINNKEVDQNQAQTIFQYEIGLRQYANSLYTNALKLIVGGLQVSQNELIELVETANNQIQTIEQIAVFVDLVADLVMLAVAAYSTKPDMIIAAVFEVGKDVKSIYDSNVTGT</sequence>
<organism evidence="1 2">
    <name type="scientific">Nitrosomonas ureae</name>
    <dbReference type="NCBI Taxonomy" id="44577"/>
    <lineage>
        <taxon>Bacteria</taxon>
        <taxon>Pseudomonadati</taxon>
        <taxon>Pseudomonadota</taxon>
        <taxon>Betaproteobacteria</taxon>
        <taxon>Nitrosomonadales</taxon>
        <taxon>Nitrosomonadaceae</taxon>
        <taxon>Nitrosomonas</taxon>
    </lineage>
</organism>
<dbReference type="RefSeq" id="WP_062559765.1">
    <property type="nucleotide sequence ID" value="NZ_CP013341.1"/>
</dbReference>
<evidence type="ECO:0000313" key="2">
    <source>
        <dbReference type="Proteomes" id="UP000182882"/>
    </source>
</evidence>
<proteinExistence type="predicted"/>
<dbReference type="Proteomes" id="UP000182882">
    <property type="component" value="Unassembled WGS sequence"/>
</dbReference>
<protein>
    <submittedName>
        <fullName evidence="1">Uncharacterized protein</fullName>
    </submittedName>
</protein>
<evidence type="ECO:0000313" key="1">
    <source>
        <dbReference type="EMBL" id="SDU14065.1"/>
    </source>
</evidence>
<dbReference type="AlphaFoldDB" id="A0A1H2G3C8"/>